<dbReference type="Proteomes" id="UP001156669">
    <property type="component" value="Unassembled WGS sequence"/>
</dbReference>
<dbReference type="RefSeq" id="WP_045396633.1">
    <property type="nucleotide sequence ID" value="NZ_BBLD01000008.1"/>
</dbReference>
<reference evidence="7" key="1">
    <citation type="journal article" date="2019" name="Int. J. Syst. Evol. Microbiol.">
        <title>The Global Catalogue of Microorganisms (GCM) 10K type strain sequencing project: providing services to taxonomists for standard genome sequencing and annotation.</title>
        <authorList>
            <consortium name="The Broad Institute Genomics Platform"/>
            <consortium name="The Broad Institute Genome Sequencing Center for Infectious Disease"/>
            <person name="Wu L."/>
            <person name="Ma J."/>
        </authorList>
    </citation>
    <scope>NUCLEOTIDE SEQUENCE [LARGE SCALE GENOMIC DNA]</scope>
    <source>
        <strain evidence="7">NBRC 110633</strain>
    </source>
</reference>
<dbReference type="SFLD" id="SFLDG01129">
    <property type="entry name" value="C1.5:_HAD__Beta-PGM__Phosphata"/>
    <property type="match status" value="1"/>
</dbReference>
<evidence type="ECO:0000256" key="1">
    <source>
        <dbReference type="ARBA" id="ARBA00001946"/>
    </source>
</evidence>
<proteinExistence type="inferred from homology"/>
<evidence type="ECO:0000256" key="4">
    <source>
        <dbReference type="ARBA" id="ARBA00022842"/>
    </source>
</evidence>
<evidence type="ECO:0000313" key="6">
    <source>
        <dbReference type="EMBL" id="GLR06750.1"/>
    </source>
</evidence>
<gene>
    <name evidence="6" type="ORF">GCM10007906_43380</name>
</gene>
<dbReference type="InterPro" id="IPR006439">
    <property type="entry name" value="HAD-SF_hydro_IA"/>
</dbReference>
<dbReference type="Gene3D" id="3.40.50.1000">
    <property type="entry name" value="HAD superfamily/HAD-like"/>
    <property type="match status" value="1"/>
</dbReference>
<dbReference type="InterPro" id="IPR023214">
    <property type="entry name" value="HAD_sf"/>
</dbReference>
<keyword evidence="3" id="KW-0479">Metal-binding</keyword>
<dbReference type="InterPro" id="IPR023198">
    <property type="entry name" value="PGP-like_dom2"/>
</dbReference>
<evidence type="ECO:0000313" key="7">
    <source>
        <dbReference type="Proteomes" id="UP001156669"/>
    </source>
</evidence>
<evidence type="ECO:0000256" key="3">
    <source>
        <dbReference type="ARBA" id="ARBA00022723"/>
    </source>
</evidence>
<evidence type="ECO:0000256" key="2">
    <source>
        <dbReference type="ARBA" id="ARBA00006171"/>
    </source>
</evidence>
<dbReference type="InterPro" id="IPR036412">
    <property type="entry name" value="HAD-like_sf"/>
</dbReference>
<keyword evidence="5" id="KW-0119">Carbohydrate metabolism</keyword>
<keyword evidence="4" id="KW-0460">Magnesium</keyword>
<dbReference type="SFLD" id="SFLDG01135">
    <property type="entry name" value="C1.5.6:_HAD__Beta-PGM__Phospha"/>
    <property type="match status" value="1"/>
</dbReference>
<dbReference type="PANTHER" id="PTHR46193:SF18">
    <property type="entry name" value="HEXITOL PHOSPHATASE B"/>
    <property type="match status" value="1"/>
</dbReference>
<name>A0ABQ5YCF5_9VIBR</name>
<dbReference type="Pfam" id="PF13419">
    <property type="entry name" value="HAD_2"/>
    <property type="match status" value="1"/>
</dbReference>
<dbReference type="Gene3D" id="1.10.150.240">
    <property type="entry name" value="Putative phosphatase, domain 2"/>
    <property type="match status" value="1"/>
</dbReference>
<dbReference type="SUPFAM" id="SSF56784">
    <property type="entry name" value="HAD-like"/>
    <property type="match status" value="1"/>
</dbReference>
<dbReference type="InterPro" id="IPR041492">
    <property type="entry name" value="HAD_2"/>
</dbReference>
<comment type="cofactor">
    <cofactor evidence="1">
        <name>Mg(2+)</name>
        <dbReference type="ChEBI" id="CHEBI:18420"/>
    </cofactor>
</comment>
<accession>A0ABQ5YCF5</accession>
<protein>
    <submittedName>
        <fullName evidence="6">Phosphorylated carbohydrates phosphatase</fullName>
    </submittedName>
</protein>
<evidence type="ECO:0000256" key="5">
    <source>
        <dbReference type="ARBA" id="ARBA00023277"/>
    </source>
</evidence>
<keyword evidence="7" id="KW-1185">Reference proteome</keyword>
<dbReference type="NCBIfam" id="TIGR01509">
    <property type="entry name" value="HAD-SF-IA-v3"/>
    <property type="match status" value="1"/>
</dbReference>
<organism evidence="6 7">
    <name type="scientific">Vibrio hyugaensis</name>
    <dbReference type="NCBI Taxonomy" id="1534743"/>
    <lineage>
        <taxon>Bacteria</taxon>
        <taxon>Pseudomonadati</taxon>
        <taxon>Pseudomonadota</taxon>
        <taxon>Gammaproteobacteria</taxon>
        <taxon>Vibrionales</taxon>
        <taxon>Vibrionaceae</taxon>
        <taxon>Vibrio</taxon>
    </lineage>
</organism>
<dbReference type="InterPro" id="IPR051600">
    <property type="entry name" value="Beta-PGM-like"/>
</dbReference>
<comment type="caution">
    <text evidence="6">The sequence shown here is derived from an EMBL/GenBank/DDBJ whole genome shotgun (WGS) entry which is preliminary data.</text>
</comment>
<comment type="similarity">
    <text evidence="2">Belongs to the HAD-like hydrolase superfamily. CbbY/CbbZ/Gph/YieH family.</text>
</comment>
<dbReference type="EMBL" id="BSOE01000058">
    <property type="protein sequence ID" value="GLR06750.1"/>
    <property type="molecule type" value="Genomic_DNA"/>
</dbReference>
<dbReference type="SFLD" id="SFLDS00003">
    <property type="entry name" value="Haloacid_Dehalogenase"/>
    <property type="match status" value="1"/>
</dbReference>
<dbReference type="PANTHER" id="PTHR46193">
    <property type="entry name" value="6-PHOSPHOGLUCONATE PHOSPHATASE"/>
    <property type="match status" value="1"/>
</dbReference>
<sequence>MKTYDAYLFDMDGTLVKSEPLKGKALALACLDFEVNIDYFLYKKVMGKSWHIVTEYIFHHTGINPKLTEFNLSFKKHYERLLNEQLDVNLGVRRYLAYLHQNGNKCALVTSSKYWAVELILNRLQLQHFFEVIVTQENVQRHKPDPEAYLFALSRLGVSATNAIIFEDSHAGVLAATASGCDVVGFRHDFNHNNNFSSVKKVITDFSEMI</sequence>